<evidence type="ECO:0000256" key="1">
    <source>
        <dbReference type="SAM" id="Coils"/>
    </source>
</evidence>
<organism evidence="2 3">
    <name type="scientific">Citrobacter phage Miller</name>
    <dbReference type="NCBI Taxonomy" id="1527524"/>
    <lineage>
        <taxon>Viruses</taxon>
        <taxon>Duplodnaviria</taxon>
        <taxon>Heunggongvirae</taxon>
        <taxon>Uroviricota</taxon>
        <taxon>Caudoviricetes</taxon>
        <taxon>Pantevenvirales</taxon>
        <taxon>Straboviridae</taxon>
        <taxon>Pseudotevenvirus</taxon>
        <taxon>Pseudotevenvirus miller</taxon>
    </lineage>
</organism>
<dbReference type="RefSeq" id="YP_009097727.1">
    <property type="nucleotide sequence ID" value="NC_025414.1"/>
</dbReference>
<sequence>MIYVLARHGDYDFGEVVHVSESLLTCVDVINKHPSFPYIGDRIEVTVWENDKKVAVSKIKGNREEWSDDLDFYEEKLVTFEEIMSNMVQINEG</sequence>
<accession>A0A076YPD2</accession>
<keyword evidence="3" id="KW-1185">Reference proteome</keyword>
<dbReference type="Proteomes" id="UP000201263">
    <property type="component" value="Segment"/>
</dbReference>
<dbReference type="KEGG" id="vg:22113597"/>
<keyword evidence="1" id="KW-0175">Coiled coil</keyword>
<protein>
    <submittedName>
        <fullName evidence="2">Uncharacterized protein</fullName>
    </submittedName>
</protein>
<evidence type="ECO:0000313" key="3">
    <source>
        <dbReference type="Proteomes" id="UP000201263"/>
    </source>
</evidence>
<feature type="coiled-coil region" evidence="1">
    <location>
        <begin position="56"/>
        <end position="83"/>
    </location>
</feature>
<dbReference type="EMBL" id="KM236237">
    <property type="protein sequence ID" value="AIK68061.1"/>
    <property type="molecule type" value="Genomic_DNA"/>
</dbReference>
<reference evidence="2 3" key="1">
    <citation type="submission" date="2014-07" db="EMBL/GenBank/DDBJ databases">
        <title>Complete Genome of Citrobacter freundii Myophage Miller.</title>
        <authorList>
            <person name="Hwang K."/>
            <person name="Luna A.J."/>
            <person name="Hernandez A.C."/>
            <person name="Everett G.F.K."/>
        </authorList>
    </citation>
    <scope>NUCLEOTIDE SEQUENCE [LARGE SCALE GENOMIC DNA]</scope>
</reference>
<proteinExistence type="predicted"/>
<evidence type="ECO:0000313" key="2">
    <source>
        <dbReference type="EMBL" id="AIK68061.1"/>
    </source>
</evidence>
<name>A0A076YPD2_9CAUD</name>
<dbReference type="GeneID" id="22113597"/>
<gene>
    <name evidence="2" type="ORF">CPTMiller_00125</name>
</gene>